<reference evidence="2 3" key="1">
    <citation type="journal article" date="2022" name="Nat. Genet.">
        <title>Improved pea reference genome and pan-genome highlight genomic features and evolutionary characteristics.</title>
        <authorList>
            <person name="Yang T."/>
            <person name="Liu R."/>
            <person name="Luo Y."/>
            <person name="Hu S."/>
            <person name="Wang D."/>
            <person name="Wang C."/>
            <person name="Pandey M.K."/>
            <person name="Ge S."/>
            <person name="Xu Q."/>
            <person name="Li N."/>
            <person name="Li G."/>
            <person name="Huang Y."/>
            <person name="Saxena R.K."/>
            <person name="Ji Y."/>
            <person name="Li M."/>
            <person name="Yan X."/>
            <person name="He Y."/>
            <person name="Liu Y."/>
            <person name="Wang X."/>
            <person name="Xiang C."/>
            <person name="Varshney R.K."/>
            <person name="Ding H."/>
            <person name="Gao S."/>
            <person name="Zong X."/>
        </authorList>
    </citation>
    <scope>NUCLEOTIDE SEQUENCE [LARGE SCALE GENOMIC DNA]</scope>
    <source>
        <strain evidence="2 3">cv. Zhongwan 6</strain>
    </source>
</reference>
<comment type="caution">
    <text evidence="2">The sequence shown here is derived from an EMBL/GenBank/DDBJ whole genome shotgun (WGS) entry which is preliminary data.</text>
</comment>
<dbReference type="EMBL" id="JAMSHJ010000005">
    <property type="protein sequence ID" value="KAI5408096.1"/>
    <property type="molecule type" value="Genomic_DNA"/>
</dbReference>
<feature type="signal peptide" evidence="1">
    <location>
        <begin position="1"/>
        <end position="24"/>
    </location>
</feature>
<name>A0A9D5AHP0_PEA</name>
<proteinExistence type="predicted"/>
<evidence type="ECO:0000256" key="1">
    <source>
        <dbReference type="SAM" id="SignalP"/>
    </source>
</evidence>
<protein>
    <submittedName>
        <fullName evidence="2">Uncharacterized protein</fullName>
    </submittedName>
</protein>
<gene>
    <name evidence="2" type="ORF">KIW84_054074</name>
</gene>
<keyword evidence="1" id="KW-0732">Signal</keyword>
<accession>A0A9D5AHP0</accession>
<feature type="chain" id="PRO_5038455183" evidence="1">
    <location>
        <begin position="25"/>
        <end position="196"/>
    </location>
</feature>
<evidence type="ECO:0000313" key="2">
    <source>
        <dbReference type="EMBL" id="KAI5408096.1"/>
    </source>
</evidence>
<dbReference type="Gramene" id="Psat05G0407400-T1">
    <property type="protein sequence ID" value="KAI5408096.1"/>
    <property type="gene ID" value="KIW84_054074"/>
</dbReference>
<sequence>MVLRRVHLPLSLLILPWLLVNKWCYCRSWYAVWESSWAEVSCWMQTGGSRAYLLLLDFQDRKSSNSPVEKTLLRAQLQPKYFYYLQFHELQESYVIIACFINIFHKLWTAINISKFYGKKMNWNIRDEPPPPKDYSKCNIDDLAIGTPSISVYGDIFRDELDIHVGSFCCALGYGSAFMAKLIVSLLTLEKATEWS</sequence>
<dbReference type="AlphaFoldDB" id="A0A9D5AHP0"/>
<keyword evidence="3" id="KW-1185">Reference proteome</keyword>
<evidence type="ECO:0000313" key="3">
    <source>
        <dbReference type="Proteomes" id="UP001058974"/>
    </source>
</evidence>
<organism evidence="2 3">
    <name type="scientific">Pisum sativum</name>
    <name type="common">Garden pea</name>
    <name type="synonym">Lathyrus oleraceus</name>
    <dbReference type="NCBI Taxonomy" id="3888"/>
    <lineage>
        <taxon>Eukaryota</taxon>
        <taxon>Viridiplantae</taxon>
        <taxon>Streptophyta</taxon>
        <taxon>Embryophyta</taxon>
        <taxon>Tracheophyta</taxon>
        <taxon>Spermatophyta</taxon>
        <taxon>Magnoliopsida</taxon>
        <taxon>eudicotyledons</taxon>
        <taxon>Gunneridae</taxon>
        <taxon>Pentapetalae</taxon>
        <taxon>rosids</taxon>
        <taxon>fabids</taxon>
        <taxon>Fabales</taxon>
        <taxon>Fabaceae</taxon>
        <taxon>Papilionoideae</taxon>
        <taxon>50 kb inversion clade</taxon>
        <taxon>NPAAA clade</taxon>
        <taxon>Hologalegina</taxon>
        <taxon>IRL clade</taxon>
        <taxon>Fabeae</taxon>
        <taxon>Lathyrus</taxon>
    </lineage>
</organism>
<dbReference type="Proteomes" id="UP001058974">
    <property type="component" value="Chromosome 5"/>
</dbReference>